<keyword evidence="2" id="KW-1185">Reference proteome</keyword>
<sequence length="101" mass="12137">MDQFVIISLNLSTETYRRLLPPCGLVDVPSILPTISVLRDRLCFSYHIKTTHFSIWMMTEFGVQESWTQFLNISYKDLQIDYESRRYNYDYRLHPSLFYVV</sequence>
<organism evidence="1 2">
    <name type="scientific">Pisum sativum</name>
    <name type="common">Garden pea</name>
    <name type="synonym">Lathyrus oleraceus</name>
    <dbReference type="NCBI Taxonomy" id="3888"/>
    <lineage>
        <taxon>Eukaryota</taxon>
        <taxon>Viridiplantae</taxon>
        <taxon>Streptophyta</taxon>
        <taxon>Embryophyta</taxon>
        <taxon>Tracheophyta</taxon>
        <taxon>Spermatophyta</taxon>
        <taxon>Magnoliopsida</taxon>
        <taxon>eudicotyledons</taxon>
        <taxon>Gunneridae</taxon>
        <taxon>Pentapetalae</taxon>
        <taxon>rosids</taxon>
        <taxon>fabids</taxon>
        <taxon>Fabales</taxon>
        <taxon>Fabaceae</taxon>
        <taxon>Papilionoideae</taxon>
        <taxon>50 kb inversion clade</taxon>
        <taxon>NPAAA clade</taxon>
        <taxon>Hologalegina</taxon>
        <taxon>IRL clade</taxon>
        <taxon>Fabeae</taxon>
        <taxon>Lathyrus</taxon>
    </lineage>
</organism>
<dbReference type="EMBL" id="JAMSHJ010000005">
    <property type="protein sequence ID" value="KAI5413670.1"/>
    <property type="molecule type" value="Genomic_DNA"/>
</dbReference>
<evidence type="ECO:0000313" key="1">
    <source>
        <dbReference type="EMBL" id="KAI5413670.1"/>
    </source>
</evidence>
<evidence type="ECO:0000313" key="2">
    <source>
        <dbReference type="Proteomes" id="UP001058974"/>
    </source>
</evidence>
<reference evidence="1 2" key="1">
    <citation type="journal article" date="2022" name="Nat. Genet.">
        <title>Improved pea reference genome and pan-genome highlight genomic features and evolutionary characteristics.</title>
        <authorList>
            <person name="Yang T."/>
            <person name="Liu R."/>
            <person name="Luo Y."/>
            <person name="Hu S."/>
            <person name="Wang D."/>
            <person name="Wang C."/>
            <person name="Pandey M.K."/>
            <person name="Ge S."/>
            <person name="Xu Q."/>
            <person name="Li N."/>
            <person name="Li G."/>
            <person name="Huang Y."/>
            <person name="Saxena R.K."/>
            <person name="Ji Y."/>
            <person name="Li M."/>
            <person name="Yan X."/>
            <person name="He Y."/>
            <person name="Liu Y."/>
            <person name="Wang X."/>
            <person name="Xiang C."/>
            <person name="Varshney R.K."/>
            <person name="Ding H."/>
            <person name="Gao S."/>
            <person name="Zong X."/>
        </authorList>
    </citation>
    <scope>NUCLEOTIDE SEQUENCE [LARGE SCALE GENOMIC DNA]</scope>
    <source>
        <strain evidence="1 2">cv. Zhongwan 6</strain>
    </source>
</reference>
<evidence type="ECO:0008006" key="3">
    <source>
        <dbReference type="Google" id="ProtNLM"/>
    </source>
</evidence>
<dbReference type="Gramene" id="Psat05G0800700-T1">
    <property type="protein sequence ID" value="KAI5413670.1"/>
    <property type="gene ID" value="KIW84_058007"/>
</dbReference>
<gene>
    <name evidence="1" type="ORF">KIW84_058007</name>
</gene>
<comment type="caution">
    <text evidence="1">The sequence shown here is derived from an EMBL/GenBank/DDBJ whole genome shotgun (WGS) entry which is preliminary data.</text>
</comment>
<proteinExistence type="predicted"/>
<protein>
    <recommendedName>
        <fullName evidence="3">F-box protein</fullName>
    </recommendedName>
</protein>
<dbReference type="Proteomes" id="UP001058974">
    <property type="component" value="Chromosome 5"/>
</dbReference>
<name>A0A9D4X620_PEA</name>
<dbReference type="AlphaFoldDB" id="A0A9D4X620"/>
<accession>A0A9D4X620</accession>